<sequence length="231" mass="24942">MTCQNPVGGASMTVATPGGATVESESMVPFSSCSRRLRSDTINQASPLSASAKQAKTTPTPDDLFHNRSLPTRNSLLHTSTKPALSTPNGSTIGSSPSIHAQSALFGKLQQHATPTAAMSTFSQFTKWLRKKQIQIEVTFAVYMFTPWEKFAFYSIVFLLFSLTFIAAVLYLPHHITVLAGRVWYYINGESIDVAASAREAVREVLASGVLDATMPIVTAAETTPLVKAEL</sequence>
<name>G3JGJ2_CORMM</name>
<dbReference type="RefSeq" id="XP_006668993.1">
    <property type="nucleotide sequence ID" value="XM_006668930.1"/>
</dbReference>
<evidence type="ECO:0000256" key="3">
    <source>
        <dbReference type="ARBA" id="ARBA00022824"/>
    </source>
</evidence>
<feature type="region of interest" description="Disordered" evidence="6">
    <location>
        <begin position="74"/>
        <end position="93"/>
    </location>
</feature>
<dbReference type="Pfam" id="PF11779">
    <property type="entry name" value="SPT_ssu-like"/>
    <property type="match status" value="1"/>
</dbReference>
<evidence type="ECO:0000256" key="4">
    <source>
        <dbReference type="ARBA" id="ARBA00022989"/>
    </source>
</evidence>
<dbReference type="AlphaFoldDB" id="G3JGJ2"/>
<dbReference type="InterPro" id="IPR024512">
    <property type="entry name" value="Ser_palmitoyltrfase_ssu-like"/>
</dbReference>
<feature type="region of interest" description="Disordered" evidence="6">
    <location>
        <begin position="1"/>
        <end position="69"/>
    </location>
</feature>
<dbReference type="eggNOG" id="ENOG502S8DA">
    <property type="taxonomic scope" value="Eukaryota"/>
</dbReference>
<dbReference type="GO" id="GO:0005789">
    <property type="term" value="C:endoplasmic reticulum membrane"/>
    <property type="evidence" value="ECO:0007669"/>
    <property type="project" value="UniProtKB-SubCell"/>
</dbReference>
<proteinExistence type="predicted"/>
<dbReference type="EMBL" id="JH126401">
    <property type="protein sequence ID" value="EGX92409.1"/>
    <property type="molecule type" value="Genomic_DNA"/>
</dbReference>
<evidence type="ECO:0000256" key="6">
    <source>
        <dbReference type="SAM" id="MobiDB-lite"/>
    </source>
</evidence>
<evidence type="ECO:0000256" key="7">
    <source>
        <dbReference type="SAM" id="Phobius"/>
    </source>
</evidence>
<evidence type="ECO:0000256" key="2">
    <source>
        <dbReference type="ARBA" id="ARBA00022692"/>
    </source>
</evidence>
<dbReference type="Proteomes" id="UP000001610">
    <property type="component" value="Unassembled WGS sequence"/>
</dbReference>
<accession>G3JGJ2</accession>
<dbReference type="KEGG" id="cmt:CCM_03782"/>
<comment type="subcellular location">
    <subcellularLocation>
        <location evidence="1">Endoplasmic reticulum membrane</location>
        <topology evidence="1">Multi-pass membrane protein</topology>
    </subcellularLocation>
</comment>
<evidence type="ECO:0000313" key="9">
    <source>
        <dbReference type="Proteomes" id="UP000001610"/>
    </source>
</evidence>
<keyword evidence="3" id="KW-0256">Endoplasmic reticulum</keyword>
<dbReference type="InParanoid" id="G3JGJ2"/>
<organism evidence="8 9">
    <name type="scientific">Cordyceps militaris (strain CM01)</name>
    <name type="common">Caterpillar fungus</name>
    <dbReference type="NCBI Taxonomy" id="983644"/>
    <lineage>
        <taxon>Eukaryota</taxon>
        <taxon>Fungi</taxon>
        <taxon>Dikarya</taxon>
        <taxon>Ascomycota</taxon>
        <taxon>Pezizomycotina</taxon>
        <taxon>Sordariomycetes</taxon>
        <taxon>Hypocreomycetidae</taxon>
        <taxon>Hypocreales</taxon>
        <taxon>Cordycipitaceae</taxon>
        <taxon>Cordyceps</taxon>
    </lineage>
</organism>
<evidence type="ECO:0000256" key="5">
    <source>
        <dbReference type="ARBA" id="ARBA00023136"/>
    </source>
</evidence>
<keyword evidence="5 7" id="KW-0472">Membrane</keyword>
<keyword evidence="4 7" id="KW-1133">Transmembrane helix</keyword>
<evidence type="ECO:0000256" key="1">
    <source>
        <dbReference type="ARBA" id="ARBA00004477"/>
    </source>
</evidence>
<keyword evidence="2 7" id="KW-0812">Transmembrane</keyword>
<dbReference type="HOGENOM" id="CLU_1199760_0_0_1"/>
<dbReference type="OrthoDB" id="202672at2759"/>
<dbReference type="VEuPathDB" id="FungiDB:CCM_03782"/>
<gene>
    <name evidence="8" type="ORF">CCM_03782</name>
</gene>
<feature type="compositionally biased region" description="Polar residues" evidence="6">
    <location>
        <begin position="29"/>
        <end position="60"/>
    </location>
</feature>
<dbReference type="GeneID" id="18165805"/>
<feature type="transmembrane region" description="Helical" evidence="7">
    <location>
        <begin position="151"/>
        <end position="172"/>
    </location>
</feature>
<reference evidence="8 9" key="1">
    <citation type="journal article" date="2011" name="Genome Biol.">
        <title>Genome sequence of the insect pathogenic fungus Cordyceps militaris, a valued traditional Chinese medicine.</title>
        <authorList>
            <person name="Zheng P."/>
            <person name="Xia Y."/>
            <person name="Xiao G."/>
            <person name="Xiong C."/>
            <person name="Hu X."/>
            <person name="Zhang S."/>
            <person name="Zheng H."/>
            <person name="Huang Y."/>
            <person name="Zhou Y."/>
            <person name="Wang S."/>
            <person name="Zhao G.P."/>
            <person name="Liu X."/>
            <person name="St Leger R.J."/>
            <person name="Wang C."/>
        </authorList>
    </citation>
    <scope>NUCLEOTIDE SEQUENCE [LARGE SCALE GENOMIC DNA]</scope>
    <source>
        <strain evidence="8 9">CM01</strain>
    </source>
</reference>
<keyword evidence="9" id="KW-1185">Reference proteome</keyword>
<evidence type="ECO:0000313" key="8">
    <source>
        <dbReference type="EMBL" id="EGX92409.1"/>
    </source>
</evidence>
<protein>
    <submittedName>
        <fullName evidence="8">Uncharacterized protein</fullName>
    </submittedName>
</protein>